<organism evidence="3 4">
    <name type="scientific">Isachenkonia alkalipeptolytica</name>
    <dbReference type="NCBI Taxonomy" id="2565777"/>
    <lineage>
        <taxon>Bacteria</taxon>
        <taxon>Bacillati</taxon>
        <taxon>Bacillota</taxon>
        <taxon>Clostridia</taxon>
        <taxon>Eubacteriales</taxon>
        <taxon>Clostridiaceae</taxon>
        <taxon>Isachenkonia</taxon>
    </lineage>
</organism>
<comment type="similarity">
    <text evidence="1">Belongs to the polysaccharide synthase family.</text>
</comment>
<dbReference type="AlphaFoldDB" id="A0AA44BGS3"/>
<evidence type="ECO:0000256" key="1">
    <source>
        <dbReference type="ARBA" id="ARBA00007430"/>
    </source>
</evidence>
<feature type="domain" description="Polysaccharide biosynthesis protein CapD-like" evidence="2">
    <location>
        <begin position="7"/>
        <end position="285"/>
    </location>
</feature>
<dbReference type="EC" id="4.2.1.115" evidence="3"/>
<gene>
    <name evidence="3" type="primary">pseB</name>
    <name evidence="3" type="ORF">ISALK_13630</name>
</gene>
<sequence length="334" mass="38078">MLNNKSILITGGSGSFGKKFTEMMLEKYEPKKIIIYSRDEFKQDVMKKEFTQKFPENVSKLRFFIGDVRDKERLYRAFKGVDYVIHAAAMKQVPACEYNPFEAIKTNINGAQNIIDAALDREVKKVVALSTDKAVNPINLYGGTKLVSDKLFVSANAYRGDEGTILSVVRYGNVSGSRGSIIPFFKEQLGSGVKELPITDTRMTRFWMTLDDAVNLVIKALEESRGGETYVYKNPSYKVTDIAKAMNPNGDIKVVGIREGEKLHECMITSDDSRGTYDYGDHYIIYPNYIWWNKENYFKEGGKLIKDGWEYNSGTNDKWLTVQELREMISQLEI</sequence>
<evidence type="ECO:0000259" key="2">
    <source>
        <dbReference type="Pfam" id="PF02719"/>
    </source>
</evidence>
<dbReference type="NCBIfam" id="TIGR03589">
    <property type="entry name" value="PseB"/>
    <property type="match status" value="1"/>
</dbReference>
<dbReference type="GO" id="GO:0016829">
    <property type="term" value="F:lyase activity"/>
    <property type="evidence" value="ECO:0007669"/>
    <property type="project" value="UniProtKB-KW"/>
</dbReference>
<reference evidence="3 4" key="1">
    <citation type="submission" date="2019-04" db="EMBL/GenBank/DDBJ databases">
        <title>Isachenkonia alkalipeptolytica gen. nov. sp. nov. a new anaerobic, alkiliphilic organothrophic bacterium capable to reduce synthesized ferrihydrite isolated from a soda lake.</title>
        <authorList>
            <person name="Toshchakov S.V."/>
            <person name="Zavarzina D.G."/>
            <person name="Zhilina T.N."/>
            <person name="Kostrikina N.A."/>
            <person name="Kublanov I.V."/>
        </authorList>
    </citation>
    <scope>NUCLEOTIDE SEQUENCE [LARGE SCALE GENOMIC DNA]</scope>
    <source>
        <strain evidence="3 4">Z-1701</strain>
    </source>
</reference>
<dbReference type="InterPro" id="IPR003869">
    <property type="entry name" value="Polysac_CapD-like"/>
</dbReference>
<keyword evidence="3" id="KW-0456">Lyase</keyword>
<dbReference type="InterPro" id="IPR036291">
    <property type="entry name" value="NAD(P)-bd_dom_sf"/>
</dbReference>
<keyword evidence="4" id="KW-1185">Reference proteome</keyword>
<evidence type="ECO:0000313" key="3">
    <source>
        <dbReference type="EMBL" id="NBG89531.1"/>
    </source>
</evidence>
<accession>A0AA44BGS3</accession>
<name>A0AA44BGS3_9CLOT</name>
<dbReference type="Gene3D" id="3.40.50.720">
    <property type="entry name" value="NAD(P)-binding Rossmann-like Domain"/>
    <property type="match status" value="1"/>
</dbReference>
<protein>
    <submittedName>
        <fullName evidence="3">UDP-N-acetylglucosamine 4,6-dehydratase (Inverting)</fullName>
        <ecNumber evidence="3">4.2.1.115</ecNumber>
    </submittedName>
</protein>
<dbReference type="Pfam" id="PF02719">
    <property type="entry name" value="Polysacc_synt_2"/>
    <property type="match status" value="1"/>
</dbReference>
<dbReference type="SUPFAM" id="SSF51735">
    <property type="entry name" value="NAD(P)-binding Rossmann-fold domains"/>
    <property type="match status" value="1"/>
</dbReference>
<dbReference type="RefSeq" id="WP_160723285.1">
    <property type="nucleotide sequence ID" value="NZ_SUMG01000028.1"/>
</dbReference>
<dbReference type="InterPro" id="IPR051203">
    <property type="entry name" value="Polysaccharide_Synthase-Rel"/>
</dbReference>
<dbReference type="CDD" id="cd05237">
    <property type="entry name" value="UDP_invert_4-6DH_SDR_e"/>
    <property type="match status" value="1"/>
</dbReference>
<dbReference type="PANTHER" id="PTHR43318">
    <property type="entry name" value="UDP-N-ACETYLGLUCOSAMINE 4,6-DEHYDRATASE"/>
    <property type="match status" value="1"/>
</dbReference>
<dbReference type="PANTHER" id="PTHR43318:SF2">
    <property type="entry name" value="UDP-N-ACETYLGLUCOSAMINE 4,6-DEHYDRATASE (INVERTING)"/>
    <property type="match status" value="1"/>
</dbReference>
<dbReference type="InterPro" id="IPR020025">
    <property type="entry name" value="PseB"/>
</dbReference>
<comment type="caution">
    <text evidence="3">The sequence shown here is derived from an EMBL/GenBank/DDBJ whole genome shotgun (WGS) entry which is preliminary data.</text>
</comment>
<evidence type="ECO:0000313" key="4">
    <source>
        <dbReference type="Proteomes" id="UP000449710"/>
    </source>
</evidence>
<dbReference type="EMBL" id="SUMG01000028">
    <property type="protein sequence ID" value="NBG89531.1"/>
    <property type="molecule type" value="Genomic_DNA"/>
</dbReference>
<dbReference type="Proteomes" id="UP000449710">
    <property type="component" value="Unassembled WGS sequence"/>
</dbReference>
<proteinExistence type="inferred from homology"/>